<feature type="compositionally biased region" description="Acidic residues" evidence="2">
    <location>
        <begin position="474"/>
        <end position="492"/>
    </location>
</feature>
<feature type="region of interest" description="Disordered" evidence="2">
    <location>
        <begin position="474"/>
        <end position="538"/>
    </location>
</feature>
<sequence length="538" mass="58993">MASKVGLGDANPERDGVRSGTLEENGRVAEGRTDSNSGKEAQTKSIMNASGTSGHVVNNTPEPGLKRVPTVTFSDIKPVTSKSSDVADVDRIAESIERTDFIRGNKIFSVGSGTTINNIVPNRSRTPDAIDPIAFAVHDTAENDHLHFVVGDTLHTPGKTSTLTSPRSSVGSNKSPDLSLPIKEEFGQQIKAVSIPKALEAVMEEGTFNSLPSKILKRENSKNIDPRLPQDDGKLHVLLGATGAVSVFKIKVIIKKLEEIYGRDKIAVQVILTQAATEFFNKKNGKKNKTDKVANDTHNGEGKSAVLEKTSENSAVSLEEDINCTNTNAHNCIELNHIHVWTDQDEWDAWSQRTDPVLHIELRRWADILVIAPLTANTLTKIALGLCDNLLTSVVRAWNPAFPIFLAPSMVSSTFNSLMTKKHLQVIKDEMPWITVFKPSEKVMSINGEIGLGGMMDSNEIVDKIVMQLGGYPEDTEENDIEDGDDDDEDDEKASTTPKEVDDDDEDEDEDDEDDEDDDDDEDDEDDEEDQISKSTTN</sequence>
<evidence type="ECO:0000313" key="5">
    <source>
        <dbReference type="EMBL" id="CAG59374.1"/>
    </source>
</evidence>
<dbReference type="EMBL" id="CR380953">
    <property type="protein sequence ID" value="CAG59374.1"/>
    <property type="molecule type" value="Genomic_DNA"/>
</dbReference>
<dbReference type="VEuPathDB" id="FungiDB:CAGL0G01969g"/>
<feature type="domain" description="Flavoprotein" evidence="3">
    <location>
        <begin position="236"/>
        <end position="468"/>
    </location>
</feature>
<feature type="compositionally biased region" description="Polar residues" evidence="2">
    <location>
        <begin position="158"/>
        <end position="176"/>
    </location>
</feature>
<dbReference type="GO" id="GO:0004633">
    <property type="term" value="F:phosphopantothenoylcysteine decarboxylase activity"/>
    <property type="evidence" value="ECO:0007669"/>
    <property type="project" value="TreeGrafter"/>
</dbReference>
<dbReference type="InterPro" id="IPR016024">
    <property type="entry name" value="ARM-type_fold"/>
</dbReference>
<feature type="compositionally biased region" description="Basic and acidic residues" evidence="2">
    <location>
        <begin position="24"/>
        <end position="33"/>
    </location>
</feature>
<keyword evidence="6" id="KW-1185">Reference proteome</keyword>
<evidence type="ECO:0000259" key="3">
    <source>
        <dbReference type="Pfam" id="PF02441"/>
    </source>
</evidence>
<dbReference type="InterPro" id="IPR003382">
    <property type="entry name" value="Flavoprotein"/>
</dbReference>
<dbReference type="CGD" id="CAL0130689">
    <property type="gene designation" value="CAGL0G01969g"/>
</dbReference>
<dbReference type="eggNOG" id="KOG0672">
    <property type="taxonomic scope" value="Eukaryota"/>
</dbReference>
<dbReference type="PANTHER" id="PTHR14359">
    <property type="entry name" value="HOMO-OLIGOMERIC FLAVIN CONTAINING CYS DECARBOXYLASE FAMILY"/>
    <property type="match status" value="1"/>
</dbReference>
<dbReference type="GO" id="GO:0071513">
    <property type="term" value="C:phosphopantothenoylcysteine decarboxylase complex"/>
    <property type="evidence" value="ECO:0007669"/>
    <property type="project" value="TreeGrafter"/>
</dbReference>
<dbReference type="SUPFAM" id="SSF52507">
    <property type="entry name" value="Homo-oligomeric flavin-containing Cys decarboxylases, HFCD"/>
    <property type="match status" value="1"/>
</dbReference>
<accession>Q6FTJ7</accession>
<dbReference type="GO" id="GO:0010181">
    <property type="term" value="F:FMN binding"/>
    <property type="evidence" value="ECO:0007669"/>
    <property type="project" value="TreeGrafter"/>
</dbReference>
<dbReference type="SUPFAM" id="SSF48371">
    <property type="entry name" value="ARM repeat"/>
    <property type="match status" value="1"/>
</dbReference>
<dbReference type="STRING" id="284593.Q6FTJ7"/>
<dbReference type="Gene3D" id="3.40.50.1950">
    <property type="entry name" value="Flavin prenyltransferase-like"/>
    <property type="match status" value="1"/>
</dbReference>
<dbReference type="PANTHER" id="PTHR14359:SF17">
    <property type="entry name" value="PHOSPHOPANTOTHENOYLCYSTEINE DECARBOXYLASE SUBUNIT SIS2-RELATED"/>
    <property type="match status" value="1"/>
</dbReference>
<dbReference type="KEGG" id="cgr:2887988"/>
<reference evidence="5 6" key="1">
    <citation type="journal article" date="2004" name="Nature">
        <title>Genome evolution in yeasts.</title>
        <authorList>
            <consortium name="Genolevures"/>
            <person name="Dujon B."/>
            <person name="Sherman D."/>
            <person name="Fischer G."/>
            <person name="Durrens P."/>
            <person name="Casaregola S."/>
            <person name="Lafontaine I."/>
            <person name="de Montigny J."/>
            <person name="Marck C."/>
            <person name="Neuveglise C."/>
            <person name="Talla E."/>
            <person name="Goffard N."/>
            <person name="Frangeul L."/>
            <person name="Aigle M."/>
            <person name="Anthouard V."/>
            <person name="Babour A."/>
            <person name="Barbe V."/>
            <person name="Barnay S."/>
            <person name="Blanchin S."/>
            <person name="Beckerich J.M."/>
            <person name="Beyne E."/>
            <person name="Bleykasten C."/>
            <person name="Boisrame A."/>
            <person name="Boyer J."/>
            <person name="Cattolico L."/>
            <person name="Confanioleri F."/>
            <person name="de Daruvar A."/>
            <person name="Despons L."/>
            <person name="Fabre E."/>
            <person name="Fairhead C."/>
            <person name="Ferry-Dumazet H."/>
            <person name="Groppi A."/>
            <person name="Hantraye F."/>
            <person name="Hennequin C."/>
            <person name="Jauniaux N."/>
            <person name="Joyet P."/>
            <person name="Kachouri R."/>
            <person name="Kerrest A."/>
            <person name="Koszul R."/>
            <person name="Lemaire M."/>
            <person name="Lesur I."/>
            <person name="Ma L."/>
            <person name="Muller H."/>
            <person name="Nicaud J.M."/>
            <person name="Nikolski M."/>
            <person name="Oztas S."/>
            <person name="Ozier-Kalogeropoulos O."/>
            <person name="Pellenz S."/>
            <person name="Potier S."/>
            <person name="Richard G.F."/>
            <person name="Straub M.L."/>
            <person name="Suleau A."/>
            <person name="Swennene D."/>
            <person name="Tekaia F."/>
            <person name="Wesolowski-Louvel M."/>
            <person name="Westhof E."/>
            <person name="Wirth B."/>
            <person name="Zeniou-Meyer M."/>
            <person name="Zivanovic I."/>
            <person name="Bolotin-Fukuhara M."/>
            <person name="Thierry A."/>
            <person name="Bouchier C."/>
            <person name="Caudron B."/>
            <person name="Scarpelli C."/>
            <person name="Gaillardin C."/>
            <person name="Weissenbach J."/>
            <person name="Wincker P."/>
            <person name="Souciet J.L."/>
        </authorList>
    </citation>
    <scope>NUCLEOTIDE SEQUENCE [LARGE SCALE GENOMIC DNA]</scope>
    <source>
        <strain evidence="6">ATCC 2001 / BCRC 20586 / JCM 3761 / NBRC 0622 / NRRL Y-65 / CBS 138</strain>
    </source>
</reference>
<evidence type="ECO:0000256" key="2">
    <source>
        <dbReference type="SAM" id="MobiDB-lite"/>
    </source>
</evidence>
<dbReference type="InterPro" id="IPR036551">
    <property type="entry name" value="Flavin_trans-like"/>
</dbReference>
<proteinExistence type="inferred from homology"/>
<comment type="similarity">
    <text evidence="1">Belongs to the HFCD (homooligomeric flavin containing Cys decarboxylase) superfamily.</text>
</comment>
<dbReference type="HOGENOM" id="CLU_014402_1_0_1"/>
<feature type="compositionally biased region" description="Polar residues" evidence="2">
    <location>
        <begin position="34"/>
        <end position="61"/>
    </location>
</feature>
<evidence type="ECO:0000256" key="1">
    <source>
        <dbReference type="ARBA" id="ARBA00038350"/>
    </source>
</evidence>
<dbReference type="Proteomes" id="UP000002428">
    <property type="component" value="Chromosome G"/>
</dbReference>
<gene>
    <name evidence="4 5" type="ordered locus">CAGL0G01969g</name>
</gene>
<dbReference type="FunCoup" id="Q6FTJ7">
    <property type="interactions" value="42"/>
</dbReference>
<evidence type="ECO:0000313" key="4">
    <source>
        <dbReference type="CGD" id="CAL0130689"/>
    </source>
</evidence>
<feature type="region of interest" description="Disordered" evidence="2">
    <location>
        <begin position="1"/>
        <end position="68"/>
    </location>
</feature>
<dbReference type="AlphaFoldDB" id="Q6FTJ7"/>
<organism evidence="5 6">
    <name type="scientific">Candida glabrata (strain ATCC 2001 / BCRC 20586 / JCM 3761 / NBRC 0622 / NRRL Y-65 / CBS 138)</name>
    <name type="common">Yeast</name>
    <name type="synonym">Nakaseomyces glabratus</name>
    <dbReference type="NCBI Taxonomy" id="284593"/>
    <lineage>
        <taxon>Eukaryota</taxon>
        <taxon>Fungi</taxon>
        <taxon>Dikarya</taxon>
        <taxon>Ascomycota</taxon>
        <taxon>Saccharomycotina</taxon>
        <taxon>Saccharomycetes</taxon>
        <taxon>Saccharomycetales</taxon>
        <taxon>Saccharomycetaceae</taxon>
        <taxon>Nakaseomyces</taxon>
    </lineage>
</organism>
<feature type="region of interest" description="Disordered" evidence="2">
    <location>
        <begin position="155"/>
        <end position="177"/>
    </location>
</feature>
<dbReference type="GO" id="GO:0015937">
    <property type="term" value="P:coenzyme A biosynthetic process"/>
    <property type="evidence" value="ECO:0007669"/>
    <property type="project" value="TreeGrafter"/>
</dbReference>
<protein>
    <recommendedName>
        <fullName evidence="3">Flavoprotein domain-containing protein</fullName>
    </recommendedName>
</protein>
<feature type="compositionally biased region" description="Acidic residues" evidence="2">
    <location>
        <begin position="501"/>
        <end position="530"/>
    </location>
</feature>
<evidence type="ECO:0000313" key="6">
    <source>
        <dbReference type="Proteomes" id="UP000002428"/>
    </source>
</evidence>
<name>Q6FTJ7_CANGA</name>
<dbReference type="Pfam" id="PF02441">
    <property type="entry name" value="Flavoprotein"/>
    <property type="match status" value="1"/>
</dbReference>
<dbReference type="InParanoid" id="Q6FTJ7"/>